<evidence type="ECO:0000313" key="15">
    <source>
        <dbReference type="Proteomes" id="UP000017404"/>
    </source>
</evidence>
<evidence type="ECO:0000256" key="8">
    <source>
        <dbReference type="ARBA" id="ARBA00022833"/>
    </source>
</evidence>
<evidence type="ECO:0000259" key="13">
    <source>
        <dbReference type="Pfam" id="PF01435"/>
    </source>
</evidence>
<gene>
    <name evidence="14" type="ORF">F990_00370</name>
</gene>
<evidence type="ECO:0000256" key="1">
    <source>
        <dbReference type="ARBA" id="ARBA00001947"/>
    </source>
</evidence>
<keyword evidence="8" id="KW-0862">Zinc</keyword>
<dbReference type="eggNOG" id="COG0501">
    <property type="taxonomic scope" value="Bacteria"/>
</dbReference>
<keyword evidence="4" id="KW-0645">Protease</keyword>
<evidence type="ECO:0000256" key="4">
    <source>
        <dbReference type="ARBA" id="ARBA00022670"/>
    </source>
</evidence>
<dbReference type="GO" id="GO:0006508">
    <property type="term" value="P:proteolysis"/>
    <property type="evidence" value="ECO:0007669"/>
    <property type="project" value="UniProtKB-KW"/>
</dbReference>
<dbReference type="PATRIC" id="fig|1120928.5.peg.384"/>
<dbReference type="InterPro" id="IPR001915">
    <property type="entry name" value="Peptidase_M48"/>
</dbReference>
<dbReference type="GO" id="GO:0046872">
    <property type="term" value="F:metal ion binding"/>
    <property type="evidence" value="ECO:0007669"/>
    <property type="project" value="UniProtKB-KW"/>
</dbReference>
<keyword evidence="7" id="KW-0378">Hydrolase</keyword>
<evidence type="ECO:0000256" key="10">
    <source>
        <dbReference type="ARBA" id="ARBA00023049"/>
    </source>
</evidence>
<reference evidence="14 15" key="1">
    <citation type="submission" date="2013-10" db="EMBL/GenBank/DDBJ databases">
        <title>The Genome Sequence of Acinetobacter tjernbergiae CIP107465.</title>
        <authorList>
            <consortium name="The Broad Institute Genomics Platform"/>
            <consortium name="The Broad Institute Genome Sequencing Center for Infectious Disease"/>
            <person name="Cerqueira G."/>
            <person name="Feldgarden M."/>
            <person name="Courvalin P."/>
            <person name="Grillot-Courvalin C."/>
            <person name="Clermont D."/>
            <person name="Rocha E."/>
            <person name="Yoon E.-J."/>
            <person name="Nemec A."/>
            <person name="Young S.K."/>
            <person name="Zeng Q."/>
            <person name="Gargeya S."/>
            <person name="Fitzgerald M."/>
            <person name="Abouelleil A."/>
            <person name="Alvarado L."/>
            <person name="Berlin A.M."/>
            <person name="Chapman S.B."/>
            <person name="Gainer-Dewar J."/>
            <person name="Goldberg J."/>
            <person name="Gnerre S."/>
            <person name="Griggs A."/>
            <person name="Gujja S."/>
            <person name="Hansen M."/>
            <person name="Howarth C."/>
            <person name="Imamovic A."/>
            <person name="Ireland A."/>
            <person name="Larimer J."/>
            <person name="McCowan C."/>
            <person name="Murphy C."/>
            <person name="Pearson M."/>
            <person name="Poon T.W."/>
            <person name="Priest M."/>
            <person name="Roberts A."/>
            <person name="Saif S."/>
            <person name="Shea T."/>
            <person name="Sykes S."/>
            <person name="Wortman J."/>
            <person name="Nusbaum C."/>
            <person name="Birren B."/>
        </authorList>
    </citation>
    <scope>NUCLEOTIDE SEQUENCE [LARGE SCALE GENOMIC DNA]</scope>
    <source>
        <strain evidence="14 15">CIP 107465</strain>
    </source>
</reference>
<evidence type="ECO:0000256" key="7">
    <source>
        <dbReference type="ARBA" id="ARBA00022801"/>
    </source>
</evidence>
<keyword evidence="9 12" id="KW-1133">Transmembrane helix</keyword>
<dbReference type="GO" id="GO:0005886">
    <property type="term" value="C:plasma membrane"/>
    <property type="evidence" value="ECO:0007669"/>
    <property type="project" value="UniProtKB-SubCell"/>
</dbReference>
<dbReference type="Pfam" id="PF01435">
    <property type="entry name" value="Peptidase_M48"/>
    <property type="match status" value="1"/>
</dbReference>
<organism evidence="14 15">
    <name type="scientific">Acinetobacter tjernbergiae DSM 14971 = CIP 107465</name>
    <dbReference type="NCBI Taxonomy" id="1120928"/>
    <lineage>
        <taxon>Bacteria</taxon>
        <taxon>Pseudomonadati</taxon>
        <taxon>Pseudomonadota</taxon>
        <taxon>Gammaproteobacteria</taxon>
        <taxon>Moraxellales</taxon>
        <taxon>Moraxellaceae</taxon>
        <taxon>Acinetobacter</taxon>
    </lineage>
</organism>
<dbReference type="EMBL" id="AYEV01000003">
    <property type="protein sequence ID" value="ESK57175.1"/>
    <property type="molecule type" value="Genomic_DNA"/>
</dbReference>
<dbReference type="PANTHER" id="PTHR43221:SF1">
    <property type="entry name" value="PROTEASE HTPX"/>
    <property type="match status" value="1"/>
</dbReference>
<keyword evidence="3" id="KW-1003">Cell membrane</keyword>
<evidence type="ECO:0000256" key="6">
    <source>
        <dbReference type="ARBA" id="ARBA00022723"/>
    </source>
</evidence>
<comment type="caution">
    <text evidence="14">The sequence shown here is derived from an EMBL/GenBank/DDBJ whole genome shotgun (WGS) entry which is preliminary data.</text>
</comment>
<keyword evidence="11 12" id="KW-0472">Membrane</keyword>
<comment type="cofactor">
    <cofactor evidence="1">
        <name>Zn(2+)</name>
        <dbReference type="ChEBI" id="CHEBI:29105"/>
    </cofactor>
</comment>
<keyword evidence="5 12" id="KW-0812">Transmembrane</keyword>
<dbReference type="OrthoDB" id="9789270at2"/>
<feature type="transmembrane region" description="Helical" evidence="12">
    <location>
        <begin position="32"/>
        <end position="53"/>
    </location>
</feature>
<evidence type="ECO:0000256" key="5">
    <source>
        <dbReference type="ARBA" id="ARBA00022692"/>
    </source>
</evidence>
<dbReference type="Gene3D" id="3.30.2010.10">
    <property type="entry name" value="Metalloproteases ('zincins'), catalytic domain"/>
    <property type="match status" value="1"/>
</dbReference>
<dbReference type="CDD" id="cd07328">
    <property type="entry name" value="M48_Ste24p_like"/>
    <property type="match status" value="1"/>
</dbReference>
<keyword evidence="10" id="KW-0482">Metalloprotease</keyword>
<dbReference type="AlphaFoldDB" id="V2V8D8"/>
<keyword evidence="6" id="KW-0479">Metal-binding</keyword>
<dbReference type="PANTHER" id="PTHR43221">
    <property type="entry name" value="PROTEASE HTPX"/>
    <property type="match status" value="1"/>
</dbReference>
<dbReference type="GO" id="GO:0004222">
    <property type="term" value="F:metalloendopeptidase activity"/>
    <property type="evidence" value="ECO:0007669"/>
    <property type="project" value="InterPro"/>
</dbReference>
<sequence>MNDIQKSTNEKFEKLIIRLQDKIKRNPKGYQLQVFILALLGNLYIGGMILFLLALIPLLFLSILVLKAFAIKLILIVGFFIWVILRSLWVKHAPPQGYAITATDAPELFSIIQKLQRQLNAPHFHKVIIVEDLNAGVVQIPRFLGLGSSQNYLLLGLPLLKSLTIEQFTAVLAHEFGHLAKNHAQFSNWIYRQRIRWAQLVEVLEQNQSRGDFLFRPFLSRFVPYFTAYSFPLAQANEYEADMIAVQLTSAQAAAEALTTVSIISQYLDEKYWTEIYKRADDTPQPLVAPFFQLSHALAHDLEKENTAAWLSLSMQQTTTHQDTHPSLQDRLKAIGVFPEFKYPSAGQSADRLLGHQLEKVTTTFDQMWQSNIASSWQDRYQVIQGGKQRLTELEQKIQQAEEPSIDEAFERAQLTLFIAKQTDSACEQLAILYEKAPNHAEICLEYGKLLLEREDDQGCFYIARAAELNEFMMTTCYELLRDFYWQQEQHEQAHYYHGLFLARFELESHAQQERNQIHLKNKFISHDLTEVELNQLTKSLKKIKALKKAYFVKKKVNYLPYLPCYVLAFSTGSWYQLTNKKRIEDVLQQIQQAISLDQQVLILSIEGENYKFGRKMRWIKRSRII</sequence>
<keyword evidence="15" id="KW-1185">Reference proteome</keyword>
<feature type="transmembrane region" description="Helical" evidence="12">
    <location>
        <begin position="59"/>
        <end position="85"/>
    </location>
</feature>
<feature type="domain" description="Peptidase M48" evidence="13">
    <location>
        <begin position="105"/>
        <end position="335"/>
    </location>
</feature>
<evidence type="ECO:0000256" key="11">
    <source>
        <dbReference type="ARBA" id="ARBA00023136"/>
    </source>
</evidence>
<evidence type="ECO:0000313" key="14">
    <source>
        <dbReference type="EMBL" id="ESK57175.1"/>
    </source>
</evidence>
<evidence type="ECO:0000256" key="9">
    <source>
        <dbReference type="ARBA" id="ARBA00022989"/>
    </source>
</evidence>
<proteinExistence type="predicted"/>
<comment type="subcellular location">
    <subcellularLocation>
        <location evidence="2">Cell membrane</location>
        <topology evidence="2">Multi-pass membrane protein</topology>
    </subcellularLocation>
</comment>
<evidence type="ECO:0000256" key="12">
    <source>
        <dbReference type="SAM" id="Phobius"/>
    </source>
</evidence>
<dbReference type="STRING" id="202955.GCA_000759995_01814"/>
<dbReference type="Proteomes" id="UP000017404">
    <property type="component" value="Unassembled WGS sequence"/>
</dbReference>
<dbReference type="InterPro" id="IPR050083">
    <property type="entry name" value="HtpX_protease"/>
</dbReference>
<protein>
    <recommendedName>
        <fullName evidence="13">Peptidase M48 domain-containing protein</fullName>
    </recommendedName>
</protein>
<accession>V2V8D8</accession>
<evidence type="ECO:0000256" key="3">
    <source>
        <dbReference type="ARBA" id="ARBA00022475"/>
    </source>
</evidence>
<name>V2V8D8_9GAMM</name>
<evidence type="ECO:0000256" key="2">
    <source>
        <dbReference type="ARBA" id="ARBA00004651"/>
    </source>
</evidence>